<dbReference type="EMBL" id="JASCZI010152690">
    <property type="protein sequence ID" value="MED6176532.1"/>
    <property type="molecule type" value="Genomic_DNA"/>
</dbReference>
<proteinExistence type="predicted"/>
<evidence type="ECO:0000313" key="1">
    <source>
        <dbReference type="EMBL" id="MED6176532.1"/>
    </source>
</evidence>
<dbReference type="Proteomes" id="UP001341840">
    <property type="component" value="Unassembled WGS sequence"/>
</dbReference>
<organism evidence="1 2">
    <name type="scientific">Stylosanthes scabra</name>
    <dbReference type="NCBI Taxonomy" id="79078"/>
    <lineage>
        <taxon>Eukaryota</taxon>
        <taxon>Viridiplantae</taxon>
        <taxon>Streptophyta</taxon>
        <taxon>Embryophyta</taxon>
        <taxon>Tracheophyta</taxon>
        <taxon>Spermatophyta</taxon>
        <taxon>Magnoliopsida</taxon>
        <taxon>eudicotyledons</taxon>
        <taxon>Gunneridae</taxon>
        <taxon>Pentapetalae</taxon>
        <taxon>rosids</taxon>
        <taxon>fabids</taxon>
        <taxon>Fabales</taxon>
        <taxon>Fabaceae</taxon>
        <taxon>Papilionoideae</taxon>
        <taxon>50 kb inversion clade</taxon>
        <taxon>dalbergioids sensu lato</taxon>
        <taxon>Dalbergieae</taxon>
        <taxon>Pterocarpus clade</taxon>
        <taxon>Stylosanthes</taxon>
    </lineage>
</organism>
<name>A0ABU6VU75_9FABA</name>
<sequence length="147" mass="16555">MAPKLVSFLEIILREKRLSTFLCKSHHGAGLSELDGSSAALRAGDLSWIRINMGLRVWARDGSGPKLPTRFHNPTRTRLMPLMGTHRSCFTIANPKHLSTIVLRFVNGSYQIPSATSTPSSLPKQCGRRELRGIHLRCKQNPDWRRI</sequence>
<reference evidence="1 2" key="1">
    <citation type="journal article" date="2023" name="Plants (Basel)">
        <title>Bridging the Gap: Combining Genomics and Transcriptomics Approaches to Understand Stylosanthes scabra, an Orphan Legume from the Brazilian Caatinga.</title>
        <authorList>
            <person name="Ferreira-Neto J.R.C."/>
            <person name="da Silva M.D."/>
            <person name="Binneck E."/>
            <person name="de Melo N.F."/>
            <person name="da Silva R.H."/>
            <person name="de Melo A.L.T.M."/>
            <person name="Pandolfi V."/>
            <person name="Bustamante F.O."/>
            <person name="Brasileiro-Vidal A.C."/>
            <person name="Benko-Iseppon A.M."/>
        </authorList>
    </citation>
    <scope>NUCLEOTIDE SEQUENCE [LARGE SCALE GENOMIC DNA]</scope>
    <source>
        <tissue evidence="1">Leaves</tissue>
    </source>
</reference>
<gene>
    <name evidence="1" type="ORF">PIB30_089189</name>
</gene>
<evidence type="ECO:0000313" key="2">
    <source>
        <dbReference type="Proteomes" id="UP001341840"/>
    </source>
</evidence>
<keyword evidence="2" id="KW-1185">Reference proteome</keyword>
<accession>A0ABU6VU75</accession>
<comment type="caution">
    <text evidence="1">The sequence shown here is derived from an EMBL/GenBank/DDBJ whole genome shotgun (WGS) entry which is preliminary data.</text>
</comment>
<protein>
    <submittedName>
        <fullName evidence="1">Uncharacterized protein</fullName>
    </submittedName>
</protein>